<name>A0AAD2DSZ6_9LAMI</name>
<sequence length="118" mass="13612">MERMLHFLNRFGGVSLILRQPAILNYDLEAQLALRIEFFLDASRKRKLHPRIDFLMQCGLNSQDIFKFLTKAPLFSSLSFEENLACKLVFLVKYGYENMTRALAMAMGAVTRTSCKNL</sequence>
<proteinExistence type="predicted"/>
<evidence type="ECO:0000313" key="2">
    <source>
        <dbReference type="Proteomes" id="UP000834106"/>
    </source>
</evidence>
<gene>
    <name evidence="1" type="ORF">FPE_LOCUS9950</name>
</gene>
<accession>A0AAD2DSZ6</accession>
<organism evidence="1 2">
    <name type="scientific">Fraxinus pennsylvanica</name>
    <dbReference type="NCBI Taxonomy" id="56036"/>
    <lineage>
        <taxon>Eukaryota</taxon>
        <taxon>Viridiplantae</taxon>
        <taxon>Streptophyta</taxon>
        <taxon>Embryophyta</taxon>
        <taxon>Tracheophyta</taxon>
        <taxon>Spermatophyta</taxon>
        <taxon>Magnoliopsida</taxon>
        <taxon>eudicotyledons</taxon>
        <taxon>Gunneridae</taxon>
        <taxon>Pentapetalae</taxon>
        <taxon>asterids</taxon>
        <taxon>lamiids</taxon>
        <taxon>Lamiales</taxon>
        <taxon>Oleaceae</taxon>
        <taxon>Oleeae</taxon>
        <taxon>Fraxinus</taxon>
    </lineage>
</organism>
<dbReference type="EMBL" id="OU503040">
    <property type="protein sequence ID" value="CAI9762520.1"/>
    <property type="molecule type" value="Genomic_DNA"/>
</dbReference>
<dbReference type="AlphaFoldDB" id="A0AAD2DSZ6"/>
<evidence type="ECO:0000313" key="1">
    <source>
        <dbReference type="EMBL" id="CAI9762520.1"/>
    </source>
</evidence>
<dbReference type="InterPro" id="IPR038538">
    <property type="entry name" value="MTERF_sf"/>
</dbReference>
<dbReference type="Gene3D" id="1.25.70.10">
    <property type="entry name" value="Transcription termination factor 3, mitochondrial"/>
    <property type="match status" value="1"/>
</dbReference>
<keyword evidence="2" id="KW-1185">Reference proteome</keyword>
<protein>
    <submittedName>
        <fullName evidence="1">Uncharacterized protein</fullName>
    </submittedName>
</protein>
<dbReference type="Proteomes" id="UP000834106">
    <property type="component" value="Chromosome 5"/>
</dbReference>
<reference evidence="1" key="1">
    <citation type="submission" date="2023-05" db="EMBL/GenBank/DDBJ databases">
        <authorList>
            <person name="Huff M."/>
        </authorList>
    </citation>
    <scope>NUCLEOTIDE SEQUENCE</scope>
</reference>